<reference evidence="1 2" key="2">
    <citation type="submission" date="2020-08" db="EMBL/GenBank/DDBJ databases">
        <title>Adhaeribacter dokdonensis sp. nov., isolated from the rhizosphere of Elymus tsukushiensis, a plant native to the Dokdo Islands, Republic of Korea.</title>
        <authorList>
            <person name="Ghim S.Y."/>
        </authorList>
    </citation>
    <scope>NUCLEOTIDE SEQUENCE [LARGE SCALE GENOMIC DNA]</scope>
    <source>
        <strain evidence="1 2">KUDC8001</strain>
    </source>
</reference>
<dbReference type="RefSeq" id="WP_182415167.1">
    <property type="nucleotide sequence ID" value="NZ_CP055153.1"/>
</dbReference>
<dbReference type="AlphaFoldDB" id="A0A7L7L598"/>
<protein>
    <recommendedName>
        <fullName evidence="3">Lipoprotein</fullName>
    </recommendedName>
</protein>
<reference evidence="1 2" key="1">
    <citation type="submission" date="2020-06" db="EMBL/GenBank/DDBJ databases">
        <authorList>
            <person name="Hwang Y.J."/>
        </authorList>
    </citation>
    <scope>NUCLEOTIDE SEQUENCE [LARGE SCALE GENOMIC DNA]</scope>
    <source>
        <strain evidence="1 2">KUDC8001</strain>
    </source>
</reference>
<proteinExistence type="predicted"/>
<evidence type="ECO:0008006" key="3">
    <source>
        <dbReference type="Google" id="ProtNLM"/>
    </source>
</evidence>
<organism evidence="1 2">
    <name type="scientific">Adhaeribacter radiodurans</name>
    <dbReference type="NCBI Taxonomy" id="2745197"/>
    <lineage>
        <taxon>Bacteria</taxon>
        <taxon>Pseudomonadati</taxon>
        <taxon>Bacteroidota</taxon>
        <taxon>Cytophagia</taxon>
        <taxon>Cytophagales</taxon>
        <taxon>Hymenobacteraceae</taxon>
        <taxon>Adhaeribacter</taxon>
    </lineage>
</organism>
<dbReference type="Proteomes" id="UP000514509">
    <property type="component" value="Chromosome"/>
</dbReference>
<name>A0A7L7L598_9BACT</name>
<evidence type="ECO:0000313" key="2">
    <source>
        <dbReference type="Proteomes" id="UP000514509"/>
    </source>
</evidence>
<gene>
    <name evidence="1" type="ORF">HUW48_07915</name>
</gene>
<dbReference type="EMBL" id="CP055153">
    <property type="protein sequence ID" value="QMU27977.1"/>
    <property type="molecule type" value="Genomic_DNA"/>
</dbReference>
<dbReference type="KEGG" id="add:HUW48_07915"/>
<keyword evidence="2" id="KW-1185">Reference proteome</keyword>
<sequence>MISAISPVTEDKVKSKIPKKNQNLVYPDTLVNSASSNTNYLIKKSAEDSINRGNIADSLNNTRLGTDAKLKGKITSSPSAVVGPDTLMGSILPRKRIIAFYGNPLSKRMGILGELPSNEMLAKLDKEVANWEKADPKTPVQPALHVIAVTAQNEPGNSGKYRLRMANSVIDTVLALAQKRNALVFLDIQAGQSTLQEELPVLETYLKLPNVHLGIDAEFALKQNRIPGRHIGSFDAEDINYATQYLADLAQQHQIPPKLLIVHRFTQAMITNYKKIKLNPYCQIVMHMDGWGSPAIKRWSYQKYIKGEPVQYTGLKIFYKNDIKRKGWRLMNPKEILTLSPKPYYIQYQ</sequence>
<evidence type="ECO:0000313" key="1">
    <source>
        <dbReference type="EMBL" id="QMU27977.1"/>
    </source>
</evidence>
<accession>A0A7L7L598</accession>